<keyword evidence="8" id="KW-1185">Reference proteome</keyword>
<dbReference type="Gene3D" id="2.120.10.30">
    <property type="entry name" value="TolB, C-terminal domain"/>
    <property type="match status" value="1"/>
</dbReference>
<comment type="similarity">
    <text evidence="2 5">Belongs to the TolB family.</text>
</comment>
<evidence type="ECO:0000256" key="3">
    <source>
        <dbReference type="ARBA" id="ARBA00022729"/>
    </source>
</evidence>
<keyword evidence="5" id="KW-0132">Cell division</keyword>
<dbReference type="Pfam" id="PF04052">
    <property type="entry name" value="TolB_N"/>
    <property type="match status" value="1"/>
</dbReference>
<dbReference type="Pfam" id="PF07676">
    <property type="entry name" value="PD40"/>
    <property type="match status" value="4"/>
</dbReference>
<keyword evidence="3 5" id="KW-0732">Signal</keyword>
<evidence type="ECO:0000256" key="4">
    <source>
        <dbReference type="ARBA" id="ARBA00022764"/>
    </source>
</evidence>
<dbReference type="SUPFAM" id="SSF69304">
    <property type="entry name" value="Tricorn protease N-terminal domain"/>
    <property type="match status" value="1"/>
</dbReference>
<feature type="domain" description="TolB N-terminal" evidence="6">
    <location>
        <begin position="28"/>
        <end position="129"/>
    </location>
</feature>
<dbReference type="InterPro" id="IPR011659">
    <property type="entry name" value="WD40"/>
</dbReference>
<dbReference type="InterPro" id="IPR011042">
    <property type="entry name" value="6-blade_b-propeller_TolB-like"/>
</dbReference>
<keyword evidence="4 5" id="KW-0574">Periplasm</keyword>
<dbReference type="GO" id="GO:0042597">
    <property type="term" value="C:periplasmic space"/>
    <property type="evidence" value="ECO:0007669"/>
    <property type="project" value="UniProtKB-SubCell"/>
</dbReference>
<dbReference type="HAMAP" id="MF_00671">
    <property type="entry name" value="TolB"/>
    <property type="match status" value="1"/>
</dbReference>
<dbReference type="GO" id="GO:0017038">
    <property type="term" value="P:protein import"/>
    <property type="evidence" value="ECO:0007669"/>
    <property type="project" value="InterPro"/>
</dbReference>
<comment type="subcellular location">
    <subcellularLocation>
        <location evidence="1 5">Periplasm</location>
    </subcellularLocation>
</comment>
<dbReference type="PANTHER" id="PTHR36842">
    <property type="entry name" value="PROTEIN TOLB HOMOLOG"/>
    <property type="match status" value="1"/>
</dbReference>
<evidence type="ECO:0000313" key="7">
    <source>
        <dbReference type="EMBL" id="OYQ17059.1"/>
    </source>
</evidence>
<dbReference type="OrthoDB" id="9802240at2"/>
<dbReference type="NCBIfam" id="TIGR02800">
    <property type="entry name" value="propeller_TolB"/>
    <property type="match status" value="1"/>
</dbReference>
<keyword evidence="5" id="KW-0131">Cell cycle</keyword>
<dbReference type="PANTHER" id="PTHR36842:SF1">
    <property type="entry name" value="PROTEIN TOLB"/>
    <property type="match status" value="1"/>
</dbReference>
<protein>
    <recommendedName>
        <fullName evidence="5">Tol-Pal system protein TolB</fullName>
    </recommendedName>
</protein>
<comment type="function">
    <text evidence="5">Part of the Tol-Pal system, which plays a role in outer membrane invagination during cell division and is important for maintaining outer membrane integrity.</text>
</comment>
<dbReference type="Proteomes" id="UP000216361">
    <property type="component" value="Unassembled WGS sequence"/>
</dbReference>
<feature type="signal peptide" evidence="5">
    <location>
        <begin position="1"/>
        <end position="22"/>
    </location>
</feature>
<dbReference type="SUPFAM" id="SSF52964">
    <property type="entry name" value="TolB, N-terminal domain"/>
    <property type="match status" value="1"/>
</dbReference>
<feature type="chain" id="PRO_5013415043" description="Tol-Pal system protein TolB" evidence="5">
    <location>
        <begin position="23"/>
        <end position="441"/>
    </location>
</feature>
<gene>
    <name evidence="5 7" type="primary">tolB</name>
    <name evidence="7" type="ORF">CHR90_17305</name>
</gene>
<organism evidence="7 8">
    <name type="scientific">Elstera cyanobacteriorum</name>
    <dbReference type="NCBI Taxonomy" id="2022747"/>
    <lineage>
        <taxon>Bacteria</taxon>
        <taxon>Pseudomonadati</taxon>
        <taxon>Pseudomonadota</taxon>
        <taxon>Alphaproteobacteria</taxon>
        <taxon>Rhodospirillales</taxon>
        <taxon>Rhodospirillaceae</taxon>
        <taxon>Elstera</taxon>
    </lineage>
</organism>
<evidence type="ECO:0000256" key="1">
    <source>
        <dbReference type="ARBA" id="ARBA00004418"/>
    </source>
</evidence>
<reference evidence="7 8" key="1">
    <citation type="submission" date="2017-07" db="EMBL/GenBank/DDBJ databases">
        <title>Elstera cyanobacteriorum sp. nov., a novel bacterium isolated from cyanobacterial aggregates in a eutrophic lake.</title>
        <authorList>
            <person name="Cai H."/>
        </authorList>
    </citation>
    <scope>NUCLEOTIDE SEQUENCE [LARGE SCALE GENOMIC DNA]</scope>
    <source>
        <strain evidence="7 8">TH019</strain>
    </source>
</reference>
<comment type="subunit">
    <text evidence="5">The Tol-Pal system is composed of five core proteins: the inner membrane proteins TolA, TolQ and TolR, the periplasmic protein TolB and the outer membrane protein Pal. They form a network linking the inner and outer membranes and the peptidoglycan layer.</text>
</comment>
<dbReference type="InterPro" id="IPR007195">
    <property type="entry name" value="TolB_N"/>
</dbReference>
<evidence type="ECO:0000259" key="6">
    <source>
        <dbReference type="Pfam" id="PF04052"/>
    </source>
</evidence>
<evidence type="ECO:0000256" key="5">
    <source>
        <dbReference type="HAMAP-Rule" id="MF_00671"/>
    </source>
</evidence>
<proteinExistence type="inferred from homology"/>
<comment type="caution">
    <text evidence="7">The sequence shown here is derived from an EMBL/GenBank/DDBJ whole genome shotgun (WGS) entry which is preliminary data.</text>
</comment>
<evidence type="ECO:0000256" key="2">
    <source>
        <dbReference type="ARBA" id="ARBA00009820"/>
    </source>
</evidence>
<dbReference type="AlphaFoldDB" id="A0A255XJA6"/>
<dbReference type="GO" id="GO:0051301">
    <property type="term" value="P:cell division"/>
    <property type="evidence" value="ECO:0007669"/>
    <property type="project" value="UniProtKB-UniRule"/>
</dbReference>
<sequence length="441" mass="48097" precursor="true">MALAAALFVVAPASLNSALAQAAKNEPRIVLTDANPQPMPIAIMNLAGDARLGADISRIVSDDLERSGLFKPLDPKAFVQTPDQVGTAPRFADWRLINAQALVSGAVTVQGGQVRAEFRLWDVFGEAQMEGMVLSAGSDTLSVRRLSHKISDAIYKRITAEDGYFDTRIVFVAESGPADNRRKQLAIMDQDGFNYRTLTDPQRVRAITPRFSPTANELTYMAYVNDVPRVYLYNIDSGQQEILGNFQGMTFAPRFTPDGQKVLMSFAENGNSDVYSMDLRTRRATRLTDHPGIDTSPSASPDGTKIVFNSDRGGVTALYTMNADGSGVQKISPGRGRYSTPVWSPRGDYIAFTKQESGNFQIGVMRPDGTGERILAQSYLDEGPTWAPNGRVLMFFRQSPTDAQGRGGSSRLVSVDITGRNLRELTTPTDASDPAWSPLIP</sequence>
<dbReference type="Gene3D" id="3.40.50.10070">
    <property type="entry name" value="TolB, N-terminal domain"/>
    <property type="match status" value="1"/>
</dbReference>
<evidence type="ECO:0000313" key="8">
    <source>
        <dbReference type="Proteomes" id="UP000216361"/>
    </source>
</evidence>
<dbReference type="InterPro" id="IPR014167">
    <property type="entry name" value="Tol-Pal_TolB"/>
</dbReference>
<name>A0A255XJA6_9PROT</name>
<dbReference type="EMBL" id="NOXS01000035">
    <property type="protein sequence ID" value="OYQ17059.1"/>
    <property type="molecule type" value="Genomic_DNA"/>
</dbReference>
<accession>A0A255XJA6</accession>